<dbReference type="PANTHER" id="PTHR36694">
    <property type="entry name" value="PASIFLORA 1, ISOFORM A-RELATED"/>
    <property type="match status" value="1"/>
</dbReference>
<feature type="transmembrane region" description="Helical" evidence="1">
    <location>
        <begin position="176"/>
        <end position="200"/>
    </location>
</feature>
<dbReference type="PANTHER" id="PTHR36694:SF4">
    <property type="entry name" value="LD42595P"/>
    <property type="match status" value="1"/>
</dbReference>
<evidence type="ECO:0000256" key="1">
    <source>
        <dbReference type="SAM" id="Phobius"/>
    </source>
</evidence>
<keyword evidence="3" id="KW-1185">Reference proteome</keyword>
<comment type="caution">
    <text evidence="2">The sequence shown here is derived from an EMBL/GenBank/DDBJ whole genome shotgun (WGS) entry which is preliminary data.</text>
</comment>
<gene>
    <name evidence="2" type="ORF">Anas_00378</name>
</gene>
<accession>A0A5N5SLE9</accession>
<feature type="transmembrane region" description="Helical" evidence="1">
    <location>
        <begin position="149"/>
        <end position="170"/>
    </location>
</feature>
<protein>
    <recommendedName>
        <fullName evidence="4">Transmembrane protein</fullName>
    </recommendedName>
</protein>
<evidence type="ECO:0000313" key="3">
    <source>
        <dbReference type="Proteomes" id="UP000326759"/>
    </source>
</evidence>
<dbReference type="Proteomes" id="UP000326759">
    <property type="component" value="Unassembled WGS sequence"/>
</dbReference>
<dbReference type="OrthoDB" id="6351228at2759"/>
<reference evidence="2 3" key="1">
    <citation type="journal article" date="2019" name="PLoS Biol.">
        <title>Sex chromosomes control vertical transmission of feminizing Wolbachia symbionts in an isopod.</title>
        <authorList>
            <person name="Becking T."/>
            <person name="Chebbi M.A."/>
            <person name="Giraud I."/>
            <person name="Moumen B."/>
            <person name="Laverre T."/>
            <person name="Caubet Y."/>
            <person name="Peccoud J."/>
            <person name="Gilbert C."/>
            <person name="Cordaux R."/>
        </authorList>
    </citation>
    <scope>NUCLEOTIDE SEQUENCE [LARGE SCALE GENOMIC DNA]</scope>
    <source>
        <strain evidence="2">ANa2</strain>
        <tissue evidence="2">Whole body excluding digestive tract and cuticle</tissue>
    </source>
</reference>
<sequence>MMGIGRSMTPSYSISGLSTTSRASGRSVETLTTIVEEKTGLKIPILSKALVTNVQRGSVLSSSYTVIEGLFSLVTGLFDIYCLSLTYPGAKHYGYYLFSFDFVYVGNPHVRNSLMLFGAVTALWGIALMVTSIMLLQGLRKEIEVRLEPWLWCVGLFTIWRSLVIIYASIVNDMYFAYHIVMCLMWILLIVANAYAWLVVHSFYHELCEITRLEDVARVKMETMSFMGSRPTTPGARSIVSTTLS</sequence>
<feature type="transmembrane region" description="Helical" evidence="1">
    <location>
        <begin position="66"/>
        <end position="87"/>
    </location>
</feature>
<feature type="transmembrane region" description="Helical" evidence="1">
    <location>
        <begin position="114"/>
        <end position="137"/>
    </location>
</feature>
<dbReference type="EMBL" id="SEYY01023955">
    <property type="protein sequence ID" value="KAB7494510.1"/>
    <property type="molecule type" value="Genomic_DNA"/>
</dbReference>
<dbReference type="GO" id="GO:0060857">
    <property type="term" value="P:establishment of glial blood-brain barrier"/>
    <property type="evidence" value="ECO:0007669"/>
    <property type="project" value="TreeGrafter"/>
</dbReference>
<keyword evidence="1" id="KW-1133">Transmembrane helix</keyword>
<dbReference type="GO" id="GO:0019991">
    <property type="term" value="P:septate junction assembly"/>
    <property type="evidence" value="ECO:0007669"/>
    <property type="project" value="TreeGrafter"/>
</dbReference>
<proteinExistence type="predicted"/>
<keyword evidence="1" id="KW-0812">Transmembrane</keyword>
<evidence type="ECO:0000313" key="2">
    <source>
        <dbReference type="EMBL" id="KAB7494510.1"/>
    </source>
</evidence>
<organism evidence="2 3">
    <name type="scientific">Armadillidium nasatum</name>
    <dbReference type="NCBI Taxonomy" id="96803"/>
    <lineage>
        <taxon>Eukaryota</taxon>
        <taxon>Metazoa</taxon>
        <taxon>Ecdysozoa</taxon>
        <taxon>Arthropoda</taxon>
        <taxon>Crustacea</taxon>
        <taxon>Multicrustacea</taxon>
        <taxon>Malacostraca</taxon>
        <taxon>Eumalacostraca</taxon>
        <taxon>Peracarida</taxon>
        <taxon>Isopoda</taxon>
        <taxon>Oniscidea</taxon>
        <taxon>Crinocheta</taxon>
        <taxon>Armadillidiidae</taxon>
        <taxon>Armadillidium</taxon>
    </lineage>
</organism>
<evidence type="ECO:0008006" key="4">
    <source>
        <dbReference type="Google" id="ProtNLM"/>
    </source>
</evidence>
<dbReference type="GO" id="GO:0035159">
    <property type="term" value="P:regulation of tube length, open tracheal system"/>
    <property type="evidence" value="ECO:0007669"/>
    <property type="project" value="TreeGrafter"/>
</dbReference>
<dbReference type="GO" id="GO:0005886">
    <property type="term" value="C:plasma membrane"/>
    <property type="evidence" value="ECO:0007669"/>
    <property type="project" value="TreeGrafter"/>
</dbReference>
<keyword evidence="1" id="KW-0472">Membrane</keyword>
<name>A0A5N5SLE9_9CRUS</name>
<dbReference type="AlphaFoldDB" id="A0A5N5SLE9"/>